<evidence type="ECO:0008006" key="4">
    <source>
        <dbReference type="Google" id="ProtNLM"/>
    </source>
</evidence>
<dbReference type="OrthoDB" id="1120833at2"/>
<dbReference type="AlphaFoldDB" id="A0A1I2E236"/>
<dbReference type="InterPro" id="IPR025348">
    <property type="entry name" value="DUF4252"/>
</dbReference>
<keyword evidence="1" id="KW-0732">Signal</keyword>
<feature type="chain" id="PRO_5010340330" description="DUF4252 domain-containing protein" evidence="1">
    <location>
        <begin position="20"/>
        <end position="157"/>
    </location>
</feature>
<dbReference type="EMBL" id="FONA01000021">
    <property type="protein sequence ID" value="SFE86683.1"/>
    <property type="molecule type" value="Genomic_DNA"/>
</dbReference>
<evidence type="ECO:0000313" key="3">
    <source>
        <dbReference type="Proteomes" id="UP000181976"/>
    </source>
</evidence>
<dbReference type="Pfam" id="PF14060">
    <property type="entry name" value="DUF4252"/>
    <property type="match status" value="1"/>
</dbReference>
<dbReference type="RefSeq" id="WP_010528921.1">
    <property type="nucleotide sequence ID" value="NZ_AFSL01000105.1"/>
</dbReference>
<evidence type="ECO:0000313" key="2">
    <source>
        <dbReference type="EMBL" id="SFE86683.1"/>
    </source>
</evidence>
<accession>A0A1I2E236</accession>
<dbReference type="Proteomes" id="UP000181976">
    <property type="component" value="Unassembled WGS sequence"/>
</dbReference>
<feature type="signal peptide" evidence="1">
    <location>
        <begin position="1"/>
        <end position="19"/>
    </location>
</feature>
<protein>
    <recommendedName>
        <fullName evidence="4">DUF4252 domain-containing protein</fullName>
    </recommendedName>
</protein>
<dbReference type="eggNOG" id="ENOG5033JUI">
    <property type="taxonomic scope" value="Bacteria"/>
</dbReference>
<dbReference type="InParanoid" id="A0A1I2E236"/>
<name>A0A1I2E236_9BACT</name>
<proteinExistence type="predicted"/>
<reference evidence="2 3" key="1">
    <citation type="submission" date="2016-10" db="EMBL/GenBank/DDBJ databases">
        <authorList>
            <person name="de Groot N.N."/>
        </authorList>
    </citation>
    <scope>NUCLEOTIDE SEQUENCE [LARGE SCALE GENOMIC DNA]</scope>
    <source>
        <strain evidence="2 3">DSM 19012</strain>
    </source>
</reference>
<organism evidence="2 3">
    <name type="scientific">Thermophagus xiamenensis</name>
    <dbReference type="NCBI Taxonomy" id="385682"/>
    <lineage>
        <taxon>Bacteria</taxon>
        <taxon>Pseudomonadati</taxon>
        <taxon>Bacteroidota</taxon>
        <taxon>Bacteroidia</taxon>
        <taxon>Marinilabiliales</taxon>
        <taxon>Marinilabiliaceae</taxon>
        <taxon>Thermophagus</taxon>
    </lineage>
</organism>
<dbReference type="STRING" id="385682.SAMN05444380_1219"/>
<sequence length="157" mass="17496">MKKILLIITVLLVAAPALRAQLSASEKLYAGLEGAEGVTILTLSKDIIDLVDMTVDEETKQVTGPLQKVKLMICNEANGSSAIGSVLKTMRSRPYKEIAEEDIEDTDSRVFVLRSGKRIKECHIIDHNEGKLIMLSFYGNFKVEDIDKFKQKADDIR</sequence>
<evidence type="ECO:0000256" key="1">
    <source>
        <dbReference type="SAM" id="SignalP"/>
    </source>
</evidence>
<keyword evidence="3" id="KW-1185">Reference proteome</keyword>
<gene>
    <name evidence="2" type="ORF">SAMN05444380_1219</name>
</gene>